<feature type="transmembrane region" description="Helical" evidence="1">
    <location>
        <begin position="237"/>
        <end position="258"/>
    </location>
</feature>
<name>A0A1X7MQ41_9LACT</name>
<dbReference type="STRING" id="1073423.SAMN04488700_0271"/>
<reference evidence="2 3" key="1">
    <citation type="submission" date="2017-04" db="EMBL/GenBank/DDBJ databases">
        <authorList>
            <person name="Afonso C.L."/>
            <person name="Miller P.J."/>
            <person name="Scott M.A."/>
            <person name="Spackman E."/>
            <person name="Goraichik I."/>
            <person name="Dimitrov K.M."/>
            <person name="Suarez D.L."/>
            <person name="Swayne D.E."/>
        </authorList>
    </citation>
    <scope>NUCLEOTIDE SEQUENCE [LARGE SCALE GENOMIC DNA]</scope>
    <source>
        <strain evidence="2 3">LMG26642</strain>
    </source>
</reference>
<protein>
    <recommendedName>
        <fullName evidence="4">Heliorhodopsin HeR</fullName>
    </recommendedName>
</protein>
<organism evidence="2 3">
    <name type="scientific">Carnobacterium iners</name>
    <dbReference type="NCBI Taxonomy" id="1073423"/>
    <lineage>
        <taxon>Bacteria</taxon>
        <taxon>Bacillati</taxon>
        <taxon>Bacillota</taxon>
        <taxon>Bacilli</taxon>
        <taxon>Lactobacillales</taxon>
        <taxon>Carnobacteriaceae</taxon>
        <taxon>Carnobacterium</taxon>
    </lineage>
</organism>
<gene>
    <name evidence="2" type="ORF">SAMN04488700_0271</name>
</gene>
<feature type="transmembrane region" description="Helical" evidence="1">
    <location>
        <begin position="111"/>
        <end position="131"/>
    </location>
</feature>
<evidence type="ECO:0000313" key="3">
    <source>
        <dbReference type="Proteomes" id="UP000193435"/>
    </source>
</evidence>
<feature type="transmembrane region" description="Helical" evidence="1">
    <location>
        <begin position="12"/>
        <end position="35"/>
    </location>
</feature>
<dbReference type="Gene3D" id="1.20.1070.10">
    <property type="entry name" value="Rhodopsin 7-helix transmembrane proteins"/>
    <property type="match status" value="1"/>
</dbReference>
<keyword evidence="1" id="KW-0812">Transmembrane</keyword>
<feature type="transmembrane region" description="Helical" evidence="1">
    <location>
        <begin position="166"/>
        <end position="186"/>
    </location>
</feature>
<dbReference type="RefSeq" id="WP_085558630.1">
    <property type="nucleotide sequence ID" value="NZ_FOAH01000014.1"/>
</dbReference>
<dbReference type="InterPro" id="IPR041113">
    <property type="entry name" value="Heliorhodopsin"/>
</dbReference>
<feature type="transmembrane region" description="Helical" evidence="1">
    <location>
        <begin position="198"/>
        <end position="216"/>
    </location>
</feature>
<accession>A0A1X7MQ41</accession>
<proteinExistence type="predicted"/>
<dbReference type="EMBL" id="FXBJ01000002">
    <property type="protein sequence ID" value="SMH26805.1"/>
    <property type="molecule type" value="Genomic_DNA"/>
</dbReference>
<dbReference type="OrthoDB" id="2042238at2"/>
<dbReference type="Proteomes" id="UP000193435">
    <property type="component" value="Unassembled WGS sequence"/>
</dbReference>
<sequence>MAKVIDFKSLKRFNIIMGLLHLVQGSLMLGFAIFIDRIADFKIPIRSYFLTFDTTQMRLLTEEKELFSAPFGIMVSLFLFISALAHFIIVTPWGNKIYNKDLERNMNRFRWYEYAISSSLMIILIAMLFGVYDIGSLILMFVLNATMNLFGLVMEEMTYYRKSTDWKSFIFGTIAGFVPWIVILLYAFGNADPSEVPWFVYALAGTYFVFFNLFPVNMILQYKKVGPWKNYLYGERAYIILSLVAKSVLAWLAFAGVMQPG</sequence>
<dbReference type="SUPFAM" id="SSF81321">
    <property type="entry name" value="Family A G protein-coupled receptor-like"/>
    <property type="match status" value="1"/>
</dbReference>
<dbReference type="AlphaFoldDB" id="A0A1X7MQ41"/>
<keyword evidence="1" id="KW-0472">Membrane</keyword>
<feature type="transmembrane region" description="Helical" evidence="1">
    <location>
        <begin position="137"/>
        <end position="154"/>
    </location>
</feature>
<keyword evidence="3" id="KW-1185">Reference proteome</keyword>
<dbReference type="NCBIfam" id="NF038020">
    <property type="entry name" value="HeR"/>
    <property type="match status" value="1"/>
</dbReference>
<feature type="transmembrane region" description="Helical" evidence="1">
    <location>
        <begin position="67"/>
        <end position="90"/>
    </location>
</feature>
<evidence type="ECO:0000256" key="1">
    <source>
        <dbReference type="SAM" id="Phobius"/>
    </source>
</evidence>
<keyword evidence="1" id="KW-1133">Transmembrane helix</keyword>
<dbReference type="Pfam" id="PF18761">
    <property type="entry name" value="Heliorhodopsin"/>
    <property type="match status" value="1"/>
</dbReference>
<evidence type="ECO:0000313" key="2">
    <source>
        <dbReference type="EMBL" id="SMH26805.1"/>
    </source>
</evidence>
<evidence type="ECO:0008006" key="4">
    <source>
        <dbReference type="Google" id="ProtNLM"/>
    </source>
</evidence>